<accession>A0A938X9A1</accession>
<dbReference type="RefSeq" id="WP_204446518.1">
    <property type="nucleotide sequence ID" value="NZ_JACJKY010000010.1"/>
</dbReference>
<organism evidence="1 2">
    <name type="scientific">Merdimmobilis hominis</name>
    <dbReference type="NCBI Taxonomy" id="2897707"/>
    <lineage>
        <taxon>Bacteria</taxon>
        <taxon>Bacillati</taxon>
        <taxon>Bacillota</taxon>
        <taxon>Clostridia</taxon>
        <taxon>Eubacteriales</taxon>
        <taxon>Oscillospiraceae</taxon>
        <taxon>Merdimmobilis</taxon>
    </lineage>
</organism>
<dbReference type="AlphaFoldDB" id="A0A938X9A1"/>
<dbReference type="Pfam" id="PF16146">
    <property type="entry name" value="DUF4854"/>
    <property type="match status" value="1"/>
</dbReference>
<keyword evidence="2" id="KW-1185">Reference proteome</keyword>
<protein>
    <submittedName>
        <fullName evidence="1">DUF4854 domain-containing protein</fullName>
    </submittedName>
</protein>
<dbReference type="EMBL" id="JACJKY010000010">
    <property type="protein sequence ID" value="MBM6921004.1"/>
    <property type="molecule type" value="Genomic_DNA"/>
</dbReference>
<comment type="caution">
    <text evidence="1">The sequence shown here is derived from an EMBL/GenBank/DDBJ whole genome shotgun (WGS) entry which is preliminary data.</text>
</comment>
<dbReference type="Proteomes" id="UP000774750">
    <property type="component" value="Unassembled WGS sequence"/>
</dbReference>
<name>A0A938X9A1_9FIRM</name>
<reference evidence="1" key="1">
    <citation type="submission" date="2020-08" db="EMBL/GenBank/DDBJ databases">
        <authorList>
            <person name="Cejkova D."/>
            <person name="Kubasova T."/>
            <person name="Jahodarova E."/>
            <person name="Rychlik I."/>
        </authorList>
    </citation>
    <scope>NUCLEOTIDE SEQUENCE</scope>
    <source>
        <strain evidence="1">An559</strain>
    </source>
</reference>
<evidence type="ECO:0000313" key="2">
    <source>
        <dbReference type="Proteomes" id="UP000774750"/>
    </source>
</evidence>
<gene>
    <name evidence="1" type="ORF">H6A12_07545</name>
</gene>
<evidence type="ECO:0000313" key="1">
    <source>
        <dbReference type="EMBL" id="MBM6921004.1"/>
    </source>
</evidence>
<dbReference type="InterPro" id="IPR032327">
    <property type="entry name" value="DUF4854"/>
</dbReference>
<proteinExistence type="predicted"/>
<sequence>MKQKLILVSVLALVLVLFSGCMINPSALMDKENDESSVTSIVNDAEDDQDEDAQDTEEGEDDSIFGLYDSVEAYLETEEMQEMIESLRASVNGMNIEVSAQGNKLIYTYTYTDAVDPSAIGPILDEQMEKQASTFQTVAKQVKLVVNADEVLVQVVFQNPDGTVLSDTQFSSEE</sequence>
<reference evidence="1" key="2">
    <citation type="journal article" date="2021" name="Sci. Rep.">
        <title>The distribution of antibiotic resistance genes in chicken gut microbiota commensals.</title>
        <authorList>
            <person name="Juricova H."/>
            <person name="Matiasovicova J."/>
            <person name="Kubasova T."/>
            <person name="Cejkova D."/>
            <person name="Rychlik I."/>
        </authorList>
    </citation>
    <scope>NUCLEOTIDE SEQUENCE</scope>
    <source>
        <strain evidence="1">An559</strain>
    </source>
</reference>
<dbReference type="PROSITE" id="PS51257">
    <property type="entry name" value="PROKAR_LIPOPROTEIN"/>
    <property type="match status" value="1"/>
</dbReference>